<sequence length="109" mass="12763">MPLPGRQRRLVRCSEAQKNKLHDQFYAASDSERRCEQTRLATYGGSMMHRHILESELVHLERVIASASQKPFPPTYWRDRVEHLKTSPQATMYLNRIARLSRLVAELDE</sequence>
<organism evidence="1 2">
    <name type="scientific">Paraburkholderia phenoliruptrix BR3459a</name>
    <dbReference type="NCBI Taxonomy" id="1229205"/>
    <lineage>
        <taxon>Bacteria</taxon>
        <taxon>Pseudomonadati</taxon>
        <taxon>Pseudomonadota</taxon>
        <taxon>Betaproteobacteria</taxon>
        <taxon>Burkholderiales</taxon>
        <taxon>Burkholderiaceae</taxon>
        <taxon>Paraburkholderia</taxon>
    </lineage>
</organism>
<evidence type="ECO:0000313" key="2">
    <source>
        <dbReference type="Proteomes" id="UP000010105"/>
    </source>
</evidence>
<dbReference type="PATRIC" id="fig|1229205.11.peg.5575"/>
<protein>
    <submittedName>
        <fullName evidence="1">Uncharacterized protein</fullName>
    </submittedName>
</protein>
<reference evidence="1 2" key="1">
    <citation type="journal article" date="2012" name="J. Bacteriol.">
        <title>Complete Genome Sequence of Burkholderia phenoliruptrix BR3459a (CLA1), a Heat-Tolerant, Nitrogen-Fixing Symbiont of Mimosa flocculosa.</title>
        <authorList>
            <person name="de Oliveira Cunha C."/>
            <person name="Goda Zuleta L.F."/>
            <person name="Paula de Almeida L.G."/>
            <person name="Prioli Ciapina L."/>
            <person name="Lustrino Borges W."/>
            <person name="Pitard R.M."/>
            <person name="Baldani J.I."/>
            <person name="Straliotto R."/>
            <person name="de Faria S.M."/>
            <person name="Hungria M."/>
            <person name="Sousa Cavada B."/>
            <person name="Mercante F.M."/>
            <person name="Ribeiro de Vasconcelos A.T."/>
        </authorList>
    </citation>
    <scope>NUCLEOTIDE SEQUENCE [LARGE SCALE GENOMIC DNA]</scope>
    <source>
        <strain evidence="1 2">BR3459a</strain>
    </source>
</reference>
<evidence type="ECO:0000313" key="1">
    <source>
        <dbReference type="EMBL" id="AFT89032.1"/>
    </source>
</evidence>
<dbReference type="HOGENOM" id="CLU_2367505_0_0_4"/>
<dbReference type="EMBL" id="CP003864">
    <property type="protein sequence ID" value="AFT89032.1"/>
    <property type="molecule type" value="Genomic_DNA"/>
</dbReference>
<dbReference type="Proteomes" id="UP000010105">
    <property type="component" value="Chromosome 2"/>
</dbReference>
<dbReference type="AlphaFoldDB" id="K0DWD5"/>
<accession>K0DWD5</accession>
<proteinExistence type="predicted"/>
<gene>
    <name evidence="1" type="ORF">BUPH_01583</name>
</gene>
<dbReference type="KEGG" id="bpx:BUPH_01583"/>
<name>K0DWD5_9BURK</name>
<dbReference type="eggNOG" id="ENOG5032BB7">
    <property type="taxonomic scope" value="Bacteria"/>
</dbReference>